<evidence type="ECO:0000256" key="2">
    <source>
        <dbReference type="SAM" id="MobiDB-lite"/>
    </source>
</evidence>
<feature type="coiled-coil region" evidence="1">
    <location>
        <begin position="71"/>
        <end position="125"/>
    </location>
</feature>
<keyword evidence="1" id="KW-0175">Coiled coil</keyword>
<feature type="region of interest" description="Disordered" evidence="2">
    <location>
        <begin position="1"/>
        <end position="21"/>
    </location>
</feature>
<evidence type="ECO:0000313" key="3">
    <source>
        <dbReference type="EMBL" id="CAE0125430.1"/>
    </source>
</evidence>
<reference evidence="3" key="1">
    <citation type="submission" date="2021-01" db="EMBL/GenBank/DDBJ databases">
        <authorList>
            <person name="Corre E."/>
            <person name="Pelletier E."/>
            <person name="Niang G."/>
            <person name="Scheremetjew M."/>
            <person name="Finn R."/>
            <person name="Kale V."/>
            <person name="Holt S."/>
            <person name="Cochrane G."/>
            <person name="Meng A."/>
            <person name="Brown T."/>
            <person name="Cohen L."/>
        </authorList>
    </citation>
    <scope>NUCLEOTIDE SEQUENCE</scope>
    <source>
        <strain evidence="3">CCMP281</strain>
    </source>
</reference>
<dbReference type="AlphaFoldDB" id="A0A7S3B8C9"/>
<name>A0A7S3B8C9_9EUKA</name>
<evidence type="ECO:0000256" key="1">
    <source>
        <dbReference type="SAM" id="Coils"/>
    </source>
</evidence>
<dbReference type="EMBL" id="HBHX01046200">
    <property type="protein sequence ID" value="CAE0125430.1"/>
    <property type="molecule type" value="Transcribed_RNA"/>
</dbReference>
<gene>
    <name evidence="3" type="ORF">HERI1096_LOCUS25564</name>
</gene>
<proteinExistence type="predicted"/>
<sequence>MQEWKDFEALPPGGKSAETAKGLLTSGVLKSQLLQKQERHVEASRAYSALAEGPCPVAAAQEGCSLEETQQRTLEEKMRSLEIALQCARLADADGSSKQLGSDYKRKLEENQQLAQVQLKFVKELQPCMEQARMELARMEQEAQNQPGCSAKHALIALMKERHAKVCSELVDLNSLLQWAWEWEMWESALAIFDFARPHKEYPAQVAIALKMILLQNRPKEIPPFEDCLKQAKQIRKLYPNSYIFQLDTVCALLEEQQLKQRRSVSDDIDRVPSILAGKGRTVEIQPAEIQPAPVPWEELYRCYGNPHSCGLKMRELWSADGETYRHLLSSLKALLKGWLKPTPSMAREQRMEIAAVHRQLGVVSDLDRIISEVEDPQLRTDFKELRQEVTQLQLI</sequence>
<protein>
    <submittedName>
        <fullName evidence="3">Uncharacterized protein</fullName>
    </submittedName>
</protein>
<dbReference type="Gene3D" id="1.20.120.1050">
    <property type="match status" value="1"/>
</dbReference>
<organism evidence="3">
    <name type="scientific">Haptolina ericina</name>
    <dbReference type="NCBI Taxonomy" id="156174"/>
    <lineage>
        <taxon>Eukaryota</taxon>
        <taxon>Haptista</taxon>
        <taxon>Haptophyta</taxon>
        <taxon>Prymnesiophyceae</taxon>
        <taxon>Prymnesiales</taxon>
        <taxon>Prymnesiaceae</taxon>
        <taxon>Haptolina</taxon>
    </lineage>
</organism>
<accession>A0A7S3B8C9</accession>